<comment type="caution">
    <text evidence="1">The sequence shown here is derived from an EMBL/GenBank/DDBJ whole genome shotgun (WGS) entry which is preliminary data.</text>
</comment>
<protein>
    <submittedName>
        <fullName evidence="1">Uncharacterized protein</fullName>
    </submittedName>
</protein>
<reference evidence="1" key="1">
    <citation type="submission" date="2019-12" db="EMBL/GenBank/DDBJ databases">
        <title>Genome sequencing and annotation of Brassica cretica.</title>
        <authorList>
            <person name="Studholme D.J."/>
            <person name="Sarris P.F."/>
        </authorList>
    </citation>
    <scope>NUCLEOTIDE SEQUENCE</scope>
    <source>
        <strain evidence="1">PFS-102/07</strain>
        <tissue evidence="1">Leaf</tissue>
    </source>
</reference>
<name>A0A8S9HYB2_BRACR</name>
<sequence>MEGSPYRKFPFSRGKGAVPGTGPGVLRSVEPGYLLVGTQRPVFCLGSGEIQYLSIFPNTDVFYRVFLLRAVRIIVEIFYARHFGKFSVSSFAANLAPRTLQFTVEWPRACFDGRGGITAVLRSSDDHIDSAATIVIALLVLLPCFSPDWFPWRVLRLRGLIVSWRAVRIIVEIFYARHFGKFSVSSFAANLAPRTLQFTIDLGCGASSVMDLRFHCSNFCDRFHEMIAKIANLRFLASRFPPLSAFAEFAPRPVLPVRPRR</sequence>
<proteinExistence type="predicted"/>
<dbReference type="AlphaFoldDB" id="A0A8S9HYB2"/>
<evidence type="ECO:0000313" key="1">
    <source>
        <dbReference type="EMBL" id="KAF2563013.1"/>
    </source>
</evidence>
<gene>
    <name evidence="1" type="ORF">F2Q70_00017609</name>
</gene>
<organism evidence="1">
    <name type="scientific">Brassica cretica</name>
    <name type="common">Mustard</name>
    <dbReference type="NCBI Taxonomy" id="69181"/>
    <lineage>
        <taxon>Eukaryota</taxon>
        <taxon>Viridiplantae</taxon>
        <taxon>Streptophyta</taxon>
        <taxon>Embryophyta</taxon>
        <taxon>Tracheophyta</taxon>
        <taxon>Spermatophyta</taxon>
        <taxon>Magnoliopsida</taxon>
        <taxon>eudicotyledons</taxon>
        <taxon>Gunneridae</taxon>
        <taxon>Pentapetalae</taxon>
        <taxon>rosids</taxon>
        <taxon>malvids</taxon>
        <taxon>Brassicales</taxon>
        <taxon>Brassicaceae</taxon>
        <taxon>Brassiceae</taxon>
        <taxon>Brassica</taxon>
    </lineage>
</organism>
<accession>A0A8S9HYB2</accession>
<dbReference type="EMBL" id="QGKY02001250">
    <property type="protein sequence ID" value="KAF2563013.1"/>
    <property type="molecule type" value="Genomic_DNA"/>
</dbReference>